<comment type="caution">
    <text evidence="1">The sequence shown here is derived from an EMBL/GenBank/DDBJ whole genome shotgun (WGS) entry which is preliminary data.</text>
</comment>
<organism evidence="1">
    <name type="scientific">marine sediment metagenome</name>
    <dbReference type="NCBI Taxonomy" id="412755"/>
    <lineage>
        <taxon>unclassified sequences</taxon>
        <taxon>metagenomes</taxon>
        <taxon>ecological metagenomes</taxon>
    </lineage>
</organism>
<protein>
    <recommendedName>
        <fullName evidence="2">NurA domain-containing protein</fullName>
    </recommendedName>
</protein>
<reference evidence="1" key="1">
    <citation type="journal article" date="2015" name="Nature">
        <title>Complex archaea that bridge the gap between prokaryotes and eukaryotes.</title>
        <authorList>
            <person name="Spang A."/>
            <person name="Saw J.H."/>
            <person name="Jorgensen S.L."/>
            <person name="Zaremba-Niedzwiedzka K."/>
            <person name="Martijn J."/>
            <person name="Lind A.E."/>
            <person name="van Eijk R."/>
            <person name="Schleper C."/>
            <person name="Guy L."/>
            <person name="Ettema T.J."/>
        </authorList>
    </citation>
    <scope>NUCLEOTIDE SEQUENCE</scope>
</reference>
<proteinExistence type="predicted"/>
<name>A0A0F9UPE8_9ZZZZ</name>
<evidence type="ECO:0000313" key="1">
    <source>
        <dbReference type="EMBL" id="KKN63066.1"/>
    </source>
</evidence>
<accession>A0A0F9UPE8</accession>
<evidence type="ECO:0008006" key="2">
    <source>
        <dbReference type="Google" id="ProtNLM"/>
    </source>
</evidence>
<dbReference type="EMBL" id="LAZR01000602">
    <property type="protein sequence ID" value="KKN63066.1"/>
    <property type="molecule type" value="Genomic_DNA"/>
</dbReference>
<gene>
    <name evidence="1" type="ORF">LCGC14_0505410</name>
</gene>
<dbReference type="AlphaFoldDB" id="A0A0F9UPE8"/>
<sequence>MGVNLVNKTFWTNEHGLRDTKFEFTSFIETRLANIEEFSQKIASAIPEIREILNGDIKRYNESPQYNNLVGIDGSNTTPNKDPYLTTFNVNAVGYLQFKSKNPPARFLKSYELISVPTPNFSSTYMHLRRDILEMKALLKITDESKADIVFMDGSINSQALWNARMQQLKISPYIVPDTSIDLYKRIFKTPDGLWSKVIERLKSVRVVWIPKRIVGKSFVNRLLRENPDLDIPSEATNEVFSLILQPDEILGPFTFEKWVQTSTSTARKFVKDIQTLYYKPPFRTASAIKLEFHKNFLPDLEKLIATIKKEYSIYYNQIKPMIWAHTIAKNENMDLNGLDSAVKRLAILNCKDSTLRSIIQTRFANQFY</sequence>